<dbReference type="GeneID" id="40088416"/>
<dbReference type="KEGG" id="vg:40088416"/>
<protein>
    <submittedName>
        <fullName evidence="1">Uncharacterized protein</fullName>
    </submittedName>
</protein>
<sequence length="80" mass="9161">MFNYRNVIMNDATTKGIADVQRQFNELGEAGYRLSHQMVVGESTVAVFEKETETPDDFGLSRNEILQRQFWSASAKQKTE</sequence>
<organism evidence="1 2">
    <name type="scientific">Agrobacterium phage Atu_ph07</name>
    <dbReference type="NCBI Taxonomy" id="2024264"/>
    <lineage>
        <taxon>Viruses</taxon>
        <taxon>Duplodnaviria</taxon>
        <taxon>Heunggongvirae</taxon>
        <taxon>Uroviricota</taxon>
        <taxon>Caudoviricetes</taxon>
        <taxon>Polybotosvirus</taxon>
        <taxon>Polybotosvirus Atuph07</taxon>
    </lineage>
</organism>
<dbReference type="RefSeq" id="YP_009612078.1">
    <property type="nucleotide sequence ID" value="NC_042013.1"/>
</dbReference>
<evidence type="ECO:0000313" key="1">
    <source>
        <dbReference type="EMBL" id="AUZ95172.1"/>
    </source>
</evidence>
<dbReference type="Proteomes" id="UP000223025">
    <property type="component" value="Segment"/>
</dbReference>
<dbReference type="EMBL" id="MF403008">
    <property type="protein sequence ID" value="AUZ95172.1"/>
    <property type="molecule type" value="Genomic_DNA"/>
</dbReference>
<keyword evidence="2" id="KW-1185">Reference proteome</keyword>
<evidence type="ECO:0000313" key="2">
    <source>
        <dbReference type="Proteomes" id="UP000223025"/>
    </source>
</evidence>
<accession>A0A2L0V029</accession>
<reference evidence="1 2" key="1">
    <citation type="submission" date="2017-06" db="EMBL/GenBank/DDBJ databases">
        <authorList>
            <person name="Kim H.J."/>
            <person name="Triplett B.A."/>
        </authorList>
    </citation>
    <scope>NUCLEOTIDE SEQUENCE [LARGE SCALE GENOMIC DNA]</scope>
</reference>
<name>A0A2L0V029_9CAUD</name>
<proteinExistence type="predicted"/>